<evidence type="ECO:0000313" key="3">
    <source>
        <dbReference type="Proteomes" id="UP001152795"/>
    </source>
</evidence>
<dbReference type="PANTHER" id="PTHR47642">
    <property type="entry name" value="ATP-DEPENDENT DNA HELICASE"/>
    <property type="match status" value="1"/>
</dbReference>
<dbReference type="AlphaFoldDB" id="A0A6S7FII6"/>
<dbReference type="InterPro" id="IPR027417">
    <property type="entry name" value="P-loop_NTPase"/>
</dbReference>
<dbReference type="EMBL" id="CACRXK020000045">
    <property type="protein sequence ID" value="CAB3977382.1"/>
    <property type="molecule type" value="Genomic_DNA"/>
</dbReference>
<keyword evidence="1 2" id="KW-0347">Helicase</keyword>
<name>A0A6S7FII6_PARCT</name>
<dbReference type="GO" id="GO:0016787">
    <property type="term" value="F:hydrolase activity"/>
    <property type="evidence" value="ECO:0007669"/>
    <property type="project" value="UniProtKB-KW"/>
</dbReference>
<comment type="catalytic activity">
    <reaction evidence="1">
        <text>ATP + H2O = ADP + phosphate + H(+)</text>
        <dbReference type="Rhea" id="RHEA:13065"/>
        <dbReference type="ChEBI" id="CHEBI:15377"/>
        <dbReference type="ChEBI" id="CHEBI:15378"/>
        <dbReference type="ChEBI" id="CHEBI:30616"/>
        <dbReference type="ChEBI" id="CHEBI:43474"/>
        <dbReference type="ChEBI" id="CHEBI:456216"/>
        <dbReference type="EC" id="5.6.2.3"/>
    </reaction>
</comment>
<gene>
    <name evidence="2" type="ORF">PACLA_8A032561</name>
</gene>
<feature type="non-terminal residue" evidence="2">
    <location>
        <position position="1"/>
    </location>
</feature>
<dbReference type="Proteomes" id="UP001152795">
    <property type="component" value="Unassembled WGS sequence"/>
</dbReference>
<dbReference type="OrthoDB" id="5974900at2759"/>
<comment type="similarity">
    <text evidence="1">Belongs to the helicase family.</text>
</comment>
<dbReference type="EC" id="5.6.2.3" evidence="1"/>
<protein>
    <recommendedName>
        <fullName evidence="1">ATP-dependent DNA helicase</fullName>
        <ecNumber evidence="1">5.6.2.3</ecNumber>
    </recommendedName>
</protein>
<evidence type="ECO:0000256" key="1">
    <source>
        <dbReference type="RuleBase" id="RU363044"/>
    </source>
</evidence>
<dbReference type="Pfam" id="PF05970">
    <property type="entry name" value="PIF1"/>
    <property type="match status" value="1"/>
</dbReference>
<dbReference type="SUPFAM" id="SSF52540">
    <property type="entry name" value="P-loop containing nucleoside triphosphate hydrolases"/>
    <property type="match status" value="2"/>
</dbReference>
<sequence length="937" mass="106590">MVKLNEDQAIIMKLALDGHNILITGQAGVGKSEVVGHIVRNSQAVDKKVVVVCSTGIACDVYEPGVASTVHSWYGLQTADLPWRQVIDRAAGNSLVVDRVKYADVVIWDEASMSSRRTLELVNAFHHILADDDLSRRHPFAGYASDEIFLSTISDLRMGICSKETQQFIAGLERELSLEVRKYAIHIFFRKVNAHIFNMQKIIELPGELLSFDAVFENGLSESMTWPGYRRIQLKPNCKIMLVWNKSAQLSNGRVGSFICVKGDVLLVYFENVGVVEICRETWIKRNRLGERIGSVSQFPIILAYAVTCHKSQGLTLPAAVIHCSQEYVPGLIYVAISRVRSPDKIQVLNFDANQLVKPSPDVIEHSRTHNTINLAEDLSCCRKQILSEDKCFDVHDRFSSLEKEANGDDQFYFPTCMFDKPVNESFEDDIDPISIELVEVYEQLEQHKSDLGLPPEECVNEAKNYLGSLTSRATTTSYIELENSAVNFLLTEDTSWKLEAFISIVWHEAYKLIRSHIVETGDQAVTFNLQRPHFTAATSGMHAFFTSVKFSTYLCAIFTASDKLPTAPQRSIAVKLSIEIYYIFLRYLTSLINQHRDCSEVPLQVQEMSAVGRSKVRHVGGWALRKILTKYRKYVHTNMFSTNRSTMANVRKRQHLCDLLESVIIPFAKLTEDTMFPETLEVIEDRQYREKGLLHISDQAYLFFMAMEEKRVELLNVHRLKKTRGDMVLHAMENMKKDEMLTEKWNRCFGITDVTKYHYFEHAENRLISKIERRIKSFTTDFVNISSLMLLILLCRRLIEIQSFELLISSICSNGQIRTILSFVRMILSFILSFVKIMESELQGRSAVSKCGSDDLSVFLDDHVRELLTAVVQTQPSSASILASPKDILRDCANNILRCIQGKVISIVFCGRDFGVQKLELISHKQLNDSVRSSNQ</sequence>
<evidence type="ECO:0000313" key="2">
    <source>
        <dbReference type="EMBL" id="CAB3977382.1"/>
    </source>
</evidence>
<dbReference type="GO" id="GO:0043139">
    <property type="term" value="F:5'-3' DNA helicase activity"/>
    <property type="evidence" value="ECO:0007669"/>
    <property type="project" value="UniProtKB-EC"/>
</dbReference>
<keyword evidence="1" id="KW-0234">DNA repair</keyword>
<comment type="caution">
    <text evidence="2">The sequence shown here is derived from an EMBL/GenBank/DDBJ whole genome shotgun (WGS) entry which is preliminary data.</text>
</comment>
<dbReference type="Gene3D" id="3.40.50.300">
    <property type="entry name" value="P-loop containing nucleotide triphosphate hydrolases"/>
    <property type="match status" value="2"/>
</dbReference>
<dbReference type="InterPro" id="IPR010285">
    <property type="entry name" value="DNA_helicase_pif1-like_DEAD"/>
</dbReference>
<keyword evidence="1" id="KW-0227">DNA damage</keyword>
<dbReference type="SMART" id="SM00382">
    <property type="entry name" value="AAA"/>
    <property type="match status" value="1"/>
</dbReference>
<dbReference type="PANTHER" id="PTHR47642:SF6">
    <property type="entry name" value="ATP-DEPENDENT DNA HELICASE"/>
    <property type="match status" value="1"/>
</dbReference>
<proteinExistence type="inferred from homology"/>
<dbReference type="InterPro" id="IPR051055">
    <property type="entry name" value="PIF1_helicase"/>
</dbReference>
<dbReference type="InterPro" id="IPR003593">
    <property type="entry name" value="AAA+_ATPase"/>
</dbReference>
<keyword evidence="3" id="KW-1185">Reference proteome</keyword>
<dbReference type="CDD" id="cd18809">
    <property type="entry name" value="SF1_C_RecD"/>
    <property type="match status" value="1"/>
</dbReference>
<keyword evidence="1" id="KW-0378">Hydrolase</keyword>
<keyword evidence="1" id="KW-0067">ATP-binding</keyword>
<dbReference type="GO" id="GO:0000723">
    <property type="term" value="P:telomere maintenance"/>
    <property type="evidence" value="ECO:0007669"/>
    <property type="project" value="InterPro"/>
</dbReference>
<dbReference type="GO" id="GO:0006281">
    <property type="term" value="P:DNA repair"/>
    <property type="evidence" value="ECO:0007669"/>
    <property type="project" value="UniProtKB-KW"/>
</dbReference>
<dbReference type="Gene3D" id="2.30.30.940">
    <property type="match status" value="1"/>
</dbReference>
<keyword evidence="1" id="KW-0547">Nucleotide-binding</keyword>
<organism evidence="2 3">
    <name type="scientific">Paramuricea clavata</name>
    <name type="common">Red gorgonian</name>
    <name type="synonym">Violescent sea-whip</name>
    <dbReference type="NCBI Taxonomy" id="317549"/>
    <lineage>
        <taxon>Eukaryota</taxon>
        <taxon>Metazoa</taxon>
        <taxon>Cnidaria</taxon>
        <taxon>Anthozoa</taxon>
        <taxon>Octocorallia</taxon>
        <taxon>Malacalcyonacea</taxon>
        <taxon>Plexauridae</taxon>
        <taxon>Paramuricea</taxon>
    </lineage>
</organism>
<keyword evidence="1" id="KW-0233">DNA recombination</keyword>
<accession>A0A6S7FII6</accession>
<comment type="cofactor">
    <cofactor evidence="1">
        <name>Mg(2+)</name>
        <dbReference type="ChEBI" id="CHEBI:18420"/>
    </cofactor>
</comment>
<dbReference type="GO" id="GO:0006310">
    <property type="term" value="P:DNA recombination"/>
    <property type="evidence" value="ECO:0007669"/>
    <property type="project" value="UniProtKB-KW"/>
</dbReference>
<reference evidence="2" key="1">
    <citation type="submission" date="2020-04" db="EMBL/GenBank/DDBJ databases">
        <authorList>
            <person name="Alioto T."/>
            <person name="Alioto T."/>
            <person name="Gomez Garrido J."/>
        </authorList>
    </citation>
    <scope>NUCLEOTIDE SEQUENCE</scope>
    <source>
        <strain evidence="2">A484AB</strain>
    </source>
</reference>
<dbReference type="GO" id="GO:0005524">
    <property type="term" value="F:ATP binding"/>
    <property type="evidence" value="ECO:0007669"/>
    <property type="project" value="UniProtKB-KW"/>
</dbReference>